<dbReference type="Pfam" id="PF11885">
    <property type="entry name" value="DUF3405"/>
    <property type="match status" value="1"/>
</dbReference>
<organism evidence="3 4">
    <name type="scientific">Viridothelium virens</name>
    <name type="common">Speckled blister lichen</name>
    <name type="synonym">Trypethelium virens</name>
    <dbReference type="NCBI Taxonomy" id="1048519"/>
    <lineage>
        <taxon>Eukaryota</taxon>
        <taxon>Fungi</taxon>
        <taxon>Dikarya</taxon>
        <taxon>Ascomycota</taxon>
        <taxon>Pezizomycotina</taxon>
        <taxon>Dothideomycetes</taxon>
        <taxon>Dothideomycetes incertae sedis</taxon>
        <taxon>Trypetheliales</taxon>
        <taxon>Trypetheliaceae</taxon>
        <taxon>Viridothelium</taxon>
    </lineage>
</organism>
<accession>A0A6A6HFX5</accession>
<sequence>MAKYERLPGGGENGRGSSSAFASLKGKWRSPSPGSDRLRFLRLSPLRLLIIIATILFGVALLAGGKYKPRVGSTYAGSMDDDDIVEPDRSDRGPQFTWQNFNRLNGYYNGVRKLIPVSEWVPENPLNETQEIAKDLFGKAKRSLINLNTPNTDPPMEPVVFSPYPDYESYEYLSQHRPVEKCYLDANDKIAAPDIYAYPGIPEGMTTNTFGSPAEIGFDTNVCFDRFGRFVPYGYGYYPVEGGLGLGNRSEKGGVDKIFDKSGKIDYRGINWGDAQKKCFEKNKLRFENSTTDDQGKAMDTPKKKVSRTAYVLRTWTGNKYDEHQIMTIRAMINELSLKSGGEYDIHFLVHVKDDSIPIWASDEVYRETLEANVPEEFWGMATLWSEKLMELYYPDPFPDNVVNMAGAPIHGVYRSAHFALQWFAQQHQEYDFFWNWEMDVRLSGHYYEFHNKISDWAREQPRKGLWERSSRFYIPEVHGAWANFTETVERESKQAGITPIWGPVEFPATDMLDSPPEVHPPRRYQDDDYEWGVGEDADLIVFDPIFDPERSNWVFRLDVTGYNLSLPVPPRRCAIITIGRLSKRLLNLMHEETWAMRHTMFPEMWPPSVALHHGLKAVYAPHPVFFDRDWPLEYADQIFNHPETDFDSVFGWGEHNFLGTSFYYNSGFSGALWRRFLGQRENNEGGMYEEGSGTGRMCLRNTLFHPIKHEHGSTD</sequence>
<protein>
    <submittedName>
        <fullName evidence="3">Uncharacterized protein</fullName>
    </submittedName>
</protein>
<keyword evidence="4" id="KW-1185">Reference proteome</keyword>
<dbReference type="EMBL" id="ML991785">
    <property type="protein sequence ID" value="KAF2236433.1"/>
    <property type="molecule type" value="Genomic_DNA"/>
</dbReference>
<feature type="transmembrane region" description="Helical" evidence="2">
    <location>
        <begin position="46"/>
        <end position="65"/>
    </location>
</feature>
<dbReference type="OrthoDB" id="3353407at2759"/>
<dbReference type="PANTHER" id="PTHR36205">
    <property type="entry name" value="CHROMOSOME 19, WHOLE GENOME SHOTGUN SEQUENCE"/>
    <property type="match status" value="1"/>
</dbReference>
<keyword evidence="2" id="KW-1133">Transmembrane helix</keyword>
<evidence type="ECO:0000313" key="3">
    <source>
        <dbReference type="EMBL" id="KAF2236433.1"/>
    </source>
</evidence>
<reference evidence="3" key="1">
    <citation type="journal article" date="2020" name="Stud. Mycol.">
        <title>101 Dothideomycetes genomes: a test case for predicting lifestyles and emergence of pathogens.</title>
        <authorList>
            <person name="Haridas S."/>
            <person name="Albert R."/>
            <person name="Binder M."/>
            <person name="Bloem J."/>
            <person name="Labutti K."/>
            <person name="Salamov A."/>
            <person name="Andreopoulos B."/>
            <person name="Baker S."/>
            <person name="Barry K."/>
            <person name="Bills G."/>
            <person name="Bluhm B."/>
            <person name="Cannon C."/>
            <person name="Castanera R."/>
            <person name="Culley D."/>
            <person name="Daum C."/>
            <person name="Ezra D."/>
            <person name="Gonzalez J."/>
            <person name="Henrissat B."/>
            <person name="Kuo A."/>
            <person name="Liang C."/>
            <person name="Lipzen A."/>
            <person name="Lutzoni F."/>
            <person name="Magnuson J."/>
            <person name="Mondo S."/>
            <person name="Nolan M."/>
            <person name="Ohm R."/>
            <person name="Pangilinan J."/>
            <person name="Park H.-J."/>
            <person name="Ramirez L."/>
            <person name="Alfaro M."/>
            <person name="Sun H."/>
            <person name="Tritt A."/>
            <person name="Yoshinaga Y."/>
            <person name="Zwiers L.-H."/>
            <person name="Turgeon B."/>
            <person name="Goodwin S."/>
            <person name="Spatafora J."/>
            <person name="Crous P."/>
            <person name="Grigoriev I."/>
        </authorList>
    </citation>
    <scope>NUCLEOTIDE SEQUENCE</scope>
    <source>
        <strain evidence="3">Tuck. ex Michener</strain>
    </source>
</reference>
<dbReference type="Proteomes" id="UP000800092">
    <property type="component" value="Unassembled WGS sequence"/>
</dbReference>
<keyword evidence="2" id="KW-0812">Transmembrane</keyword>
<gene>
    <name evidence="3" type="ORF">EV356DRAFT_443365</name>
</gene>
<dbReference type="InterPro" id="IPR021822">
    <property type="entry name" value="DUF3405"/>
</dbReference>
<name>A0A6A6HFX5_VIRVR</name>
<evidence type="ECO:0000313" key="4">
    <source>
        <dbReference type="Proteomes" id="UP000800092"/>
    </source>
</evidence>
<feature type="region of interest" description="Disordered" evidence="1">
    <location>
        <begin position="1"/>
        <end position="34"/>
    </location>
</feature>
<keyword evidence="2" id="KW-0472">Membrane</keyword>
<proteinExistence type="predicted"/>
<dbReference type="AlphaFoldDB" id="A0A6A6HFX5"/>
<evidence type="ECO:0000256" key="1">
    <source>
        <dbReference type="SAM" id="MobiDB-lite"/>
    </source>
</evidence>
<dbReference type="PANTHER" id="PTHR36205:SF3">
    <property type="entry name" value="MAJOR FACILITATOR SUPERFAMILY TRANSPORTER"/>
    <property type="match status" value="1"/>
</dbReference>
<evidence type="ECO:0000256" key="2">
    <source>
        <dbReference type="SAM" id="Phobius"/>
    </source>
</evidence>